<dbReference type="InterPro" id="IPR027417">
    <property type="entry name" value="P-loop_NTPase"/>
</dbReference>
<organism evidence="10 11">
    <name type="scientific">Erysipelothrix larvae</name>
    <dbReference type="NCBI Taxonomy" id="1514105"/>
    <lineage>
        <taxon>Bacteria</taxon>
        <taxon>Bacillati</taxon>
        <taxon>Bacillota</taxon>
        <taxon>Erysipelotrichia</taxon>
        <taxon>Erysipelotrichales</taxon>
        <taxon>Erysipelotrichaceae</taxon>
        <taxon>Erysipelothrix</taxon>
    </lineage>
</organism>
<dbReference type="GO" id="GO:0005886">
    <property type="term" value="C:plasma membrane"/>
    <property type="evidence" value="ECO:0007669"/>
    <property type="project" value="TreeGrafter"/>
</dbReference>
<dbReference type="KEGG" id="erl:AOC36_01325"/>
<name>A0A0X8GYC0_9FIRM</name>
<evidence type="ECO:0000256" key="5">
    <source>
        <dbReference type="ARBA" id="ARBA00022777"/>
    </source>
</evidence>
<proteinExistence type="inferred from homology"/>
<evidence type="ECO:0000256" key="6">
    <source>
        <dbReference type="ARBA" id="ARBA00022840"/>
    </source>
</evidence>
<evidence type="ECO:0000313" key="10">
    <source>
        <dbReference type="EMBL" id="AMC92679.1"/>
    </source>
</evidence>
<keyword evidence="11" id="KW-1185">Reference proteome</keyword>
<keyword evidence="5" id="KW-0418">Kinase</keyword>
<evidence type="ECO:0000256" key="8">
    <source>
        <dbReference type="ARBA" id="ARBA00051245"/>
    </source>
</evidence>
<evidence type="ECO:0000256" key="4">
    <source>
        <dbReference type="ARBA" id="ARBA00022741"/>
    </source>
</evidence>
<dbReference type="EMBL" id="CP013213">
    <property type="protein sequence ID" value="AMC92679.1"/>
    <property type="molecule type" value="Genomic_DNA"/>
</dbReference>
<evidence type="ECO:0000256" key="7">
    <source>
        <dbReference type="ARBA" id="ARBA00023137"/>
    </source>
</evidence>
<gene>
    <name evidence="10" type="ORF">AOC36_01325</name>
</gene>
<evidence type="ECO:0000313" key="11">
    <source>
        <dbReference type="Proteomes" id="UP000063781"/>
    </source>
</evidence>
<evidence type="ECO:0000259" key="9">
    <source>
        <dbReference type="Pfam" id="PF13614"/>
    </source>
</evidence>
<dbReference type="STRING" id="1514105.AOC36_01325"/>
<feature type="domain" description="AAA" evidence="9">
    <location>
        <begin position="59"/>
        <end position="178"/>
    </location>
</feature>
<dbReference type="GO" id="GO:0005524">
    <property type="term" value="F:ATP binding"/>
    <property type="evidence" value="ECO:0007669"/>
    <property type="project" value="UniProtKB-KW"/>
</dbReference>
<dbReference type="InterPro" id="IPR050445">
    <property type="entry name" value="Bact_polysacc_biosynth/exp"/>
</dbReference>
<dbReference type="NCBIfam" id="TIGR01007">
    <property type="entry name" value="eps_fam"/>
    <property type="match status" value="1"/>
</dbReference>
<dbReference type="PANTHER" id="PTHR32309">
    <property type="entry name" value="TYROSINE-PROTEIN KINASE"/>
    <property type="match status" value="1"/>
</dbReference>
<dbReference type="PANTHER" id="PTHR32309:SF13">
    <property type="entry name" value="FERRIC ENTEROBACTIN TRANSPORT PROTEIN FEPE"/>
    <property type="match status" value="1"/>
</dbReference>
<dbReference type="OrthoDB" id="9794577at2"/>
<accession>A0A0X8GYC0</accession>
<dbReference type="EC" id="2.7.10.2" evidence="2"/>
<dbReference type="SUPFAM" id="SSF52540">
    <property type="entry name" value="P-loop containing nucleoside triphosphate hydrolases"/>
    <property type="match status" value="1"/>
</dbReference>
<reference evidence="10 11" key="1">
    <citation type="submission" date="2015-10" db="EMBL/GenBank/DDBJ databases">
        <title>Erysipelothrix larvae sp. LV19 isolated from the larval gut of the rhinoceros beetle, Trypoxylus dichotomus.</title>
        <authorList>
            <person name="Lim S."/>
            <person name="Kim B.-C."/>
        </authorList>
    </citation>
    <scope>NUCLEOTIDE SEQUENCE [LARGE SCALE GENOMIC DNA]</scope>
    <source>
        <strain evidence="10 11">LV19</strain>
    </source>
</reference>
<dbReference type="Proteomes" id="UP000063781">
    <property type="component" value="Chromosome"/>
</dbReference>
<dbReference type="InterPro" id="IPR005702">
    <property type="entry name" value="Wzc-like_C"/>
</dbReference>
<evidence type="ECO:0000256" key="2">
    <source>
        <dbReference type="ARBA" id="ARBA00011903"/>
    </source>
</evidence>
<evidence type="ECO:0000256" key="3">
    <source>
        <dbReference type="ARBA" id="ARBA00022679"/>
    </source>
</evidence>
<dbReference type="Pfam" id="PF13614">
    <property type="entry name" value="AAA_31"/>
    <property type="match status" value="1"/>
</dbReference>
<dbReference type="GO" id="GO:0004715">
    <property type="term" value="F:non-membrane spanning protein tyrosine kinase activity"/>
    <property type="evidence" value="ECO:0007669"/>
    <property type="project" value="UniProtKB-EC"/>
</dbReference>
<comment type="catalytic activity">
    <reaction evidence="8">
        <text>L-tyrosyl-[protein] + ATP = O-phospho-L-tyrosyl-[protein] + ADP + H(+)</text>
        <dbReference type="Rhea" id="RHEA:10596"/>
        <dbReference type="Rhea" id="RHEA-COMP:10136"/>
        <dbReference type="Rhea" id="RHEA-COMP:20101"/>
        <dbReference type="ChEBI" id="CHEBI:15378"/>
        <dbReference type="ChEBI" id="CHEBI:30616"/>
        <dbReference type="ChEBI" id="CHEBI:46858"/>
        <dbReference type="ChEBI" id="CHEBI:61978"/>
        <dbReference type="ChEBI" id="CHEBI:456216"/>
        <dbReference type="EC" id="2.7.10.2"/>
    </reaction>
</comment>
<sequence>MISFKKRNKQVKKNKTYILSNKSPFAYLEGYKSLRTNLSFLTFSGEVKTILVTSSVPNEGKSTVSINVARTLSMAGHKVLLIDADLRAPVIQKYLNVNYKITSGLSSVLASKAQIKDAIYKSPSLEMDVIFSGPIPPNAVELLSRDRAKTSIETLRKRYDYIIIDSPPAGVVTDSVVLSQHVDGVLYVVRQNHAEKELVKNAMKDLVSMEANILGIIFNDYIDERSKRKGSRDKYSYYYQSGNK</sequence>
<comment type="similarity">
    <text evidence="1">Belongs to the CpsD/CapB family.</text>
</comment>
<dbReference type="RefSeq" id="WP_067630325.1">
    <property type="nucleotide sequence ID" value="NZ_CP013213.1"/>
</dbReference>
<keyword evidence="6" id="KW-0067">ATP-binding</keyword>
<dbReference type="AlphaFoldDB" id="A0A0X8GYC0"/>
<keyword evidence="4" id="KW-0547">Nucleotide-binding</keyword>
<dbReference type="Gene3D" id="3.40.50.300">
    <property type="entry name" value="P-loop containing nucleotide triphosphate hydrolases"/>
    <property type="match status" value="1"/>
</dbReference>
<keyword evidence="3" id="KW-0808">Transferase</keyword>
<dbReference type="CDD" id="cd05387">
    <property type="entry name" value="BY-kinase"/>
    <property type="match status" value="1"/>
</dbReference>
<dbReference type="InterPro" id="IPR025669">
    <property type="entry name" value="AAA_dom"/>
</dbReference>
<keyword evidence="7" id="KW-0829">Tyrosine-protein kinase</keyword>
<evidence type="ECO:0000256" key="1">
    <source>
        <dbReference type="ARBA" id="ARBA00007316"/>
    </source>
</evidence>
<protein>
    <recommendedName>
        <fullName evidence="2">non-specific protein-tyrosine kinase</fullName>
        <ecNumber evidence="2">2.7.10.2</ecNumber>
    </recommendedName>
</protein>